<evidence type="ECO:0000256" key="2">
    <source>
        <dbReference type="ARBA" id="ARBA00023002"/>
    </source>
</evidence>
<dbReference type="SUPFAM" id="SSF52218">
    <property type="entry name" value="Flavoproteins"/>
    <property type="match status" value="1"/>
</dbReference>
<dbReference type="InterPro" id="IPR003680">
    <property type="entry name" value="Flavodoxin_fold"/>
</dbReference>
<comment type="similarity">
    <text evidence="1">Belongs to the NAD(P)H dehydrogenase (quinone) family.</text>
</comment>
<dbReference type="InterPro" id="IPR029039">
    <property type="entry name" value="Flavoprotein-like_sf"/>
</dbReference>
<dbReference type="EMBL" id="LAZR01063037">
    <property type="protein sequence ID" value="KKK60298.1"/>
    <property type="molecule type" value="Genomic_DNA"/>
</dbReference>
<dbReference type="InterPro" id="IPR051545">
    <property type="entry name" value="NAD(P)H_dehydrogenase_qn"/>
</dbReference>
<dbReference type="PANTHER" id="PTHR10204">
    <property type="entry name" value="NAD P H OXIDOREDUCTASE-RELATED"/>
    <property type="match status" value="1"/>
</dbReference>
<protein>
    <recommendedName>
        <fullName evidence="3">Flavodoxin-like fold domain-containing protein</fullName>
    </recommendedName>
</protein>
<name>A0A0F8WU85_9ZZZZ</name>
<dbReference type="Gene3D" id="3.40.50.360">
    <property type="match status" value="1"/>
</dbReference>
<sequence length="85" mass="9979">MRTTVILCHPVKGSFNHAISDEVVRSLKQQKHIVHYHDLYDEGFQPVLSADELQRRFSFDEQVQLYTPRAIESDGLVFIHPDWWG</sequence>
<reference evidence="4" key="1">
    <citation type="journal article" date="2015" name="Nature">
        <title>Complex archaea that bridge the gap between prokaryotes and eukaryotes.</title>
        <authorList>
            <person name="Spang A."/>
            <person name="Saw J.H."/>
            <person name="Jorgensen S.L."/>
            <person name="Zaremba-Niedzwiedzka K."/>
            <person name="Martijn J."/>
            <person name="Lind A.E."/>
            <person name="van Eijk R."/>
            <person name="Schleper C."/>
            <person name="Guy L."/>
            <person name="Ettema T.J."/>
        </authorList>
    </citation>
    <scope>NUCLEOTIDE SEQUENCE</scope>
</reference>
<dbReference type="PANTHER" id="PTHR10204:SF34">
    <property type="entry name" value="NAD(P)H DEHYDROGENASE [QUINONE] 1 ISOFORM 1"/>
    <property type="match status" value="1"/>
</dbReference>
<keyword evidence="2" id="KW-0560">Oxidoreductase</keyword>
<dbReference type="Pfam" id="PF02525">
    <property type="entry name" value="Flavodoxin_2"/>
    <property type="match status" value="1"/>
</dbReference>
<dbReference type="GO" id="GO:0005829">
    <property type="term" value="C:cytosol"/>
    <property type="evidence" value="ECO:0007669"/>
    <property type="project" value="TreeGrafter"/>
</dbReference>
<proteinExistence type="inferred from homology"/>
<comment type="caution">
    <text evidence="4">The sequence shown here is derived from an EMBL/GenBank/DDBJ whole genome shotgun (WGS) entry which is preliminary data.</text>
</comment>
<accession>A0A0F8WU85</accession>
<dbReference type="GO" id="GO:0003955">
    <property type="term" value="F:NAD(P)H dehydrogenase (quinone) activity"/>
    <property type="evidence" value="ECO:0007669"/>
    <property type="project" value="TreeGrafter"/>
</dbReference>
<evidence type="ECO:0000256" key="1">
    <source>
        <dbReference type="ARBA" id="ARBA00006252"/>
    </source>
</evidence>
<feature type="non-terminal residue" evidence="4">
    <location>
        <position position="85"/>
    </location>
</feature>
<feature type="domain" description="Flavodoxin-like fold" evidence="3">
    <location>
        <begin position="1"/>
        <end position="84"/>
    </location>
</feature>
<gene>
    <name evidence="4" type="ORF">LCGC14_3025740</name>
</gene>
<dbReference type="AlphaFoldDB" id="A0A0F8WU85"/>
<organism evidence="4">
    <name type="scientific">marine sediment metagenome</name>
    <dbReference type="NCBI Taxonomy" id="412755"/>
    <lineage>
        <taxon>unclassified sequences</taxon>
        <taxon>metagenomes</taxon>
        <taxon>ecological metagenomes</taxon>
    </lineage>
</organism>
<evidence type="ECO:0000259" key="3">
    <source>
        <dbReference type="Pfam" id="PF02525"/>
    </source>
</evidence>
<evidence type="ECO:0000313" key="4">
    <source>
        <dbReference type="EMBL" id="KKK60298.1"/>
    </source>
</evidence>